<dbReference type="InterPro" id="IPR026634">
    <property type="entry name" value="TPST-like"/>
</dbReference>
<keyword evidence="1" id="KW-0808">Transferase</keyword>
<gene>
    <name evidence="2" type="ORF">ISP25_17175</name>
</gene>
<dbReference type="Pfam" id="PF13469">
    <property type="entry name" value="Sulfotransfer_3"/>
    <property type="match status" value="1"/>
</dbReference>
<accession>A0ABW8JCH3</accession>
<dbReference type="Proteomes" id="UP001620339">
    <property type="component" value="Unassembled WGS sequence"/>
</dbReference>
<evidence type="ECO:0000256" key="1">
    <source>
        <dbReference type="ARBA" id="ARBA00022679"/>
    </source>
</evidence>
<dbReference type="PANTHER" id="PTHR12788">
    <property type="entry name" value="PROTEIN-TYROSINE SULFOTRANSFERASE 2"/>
    <property type="match status" value="1"/>
</dbReference>
<dbReference type="PANTHER" id="PTHR12788:SF10">
    <property type="entry name" value="PROTEIN-TYROSINE SULFOTRANSFERASE"/>
    <property type="match status" value="1"/>
</dbReference>
<dbReference type="EMBL" id="JADIKK010000008">
    <property type="protein sequence ID" value="MFK2878806.1"/>
    <property type="molecule type" value="Genomic_DNA"/>
</dbReference>
<organism evidence="2 3">
    <name type="scientific">Rhodanobacter hydrolyticus</name>
    <dbReference type="NCBI Taxonomy" id="2250595"/>
    <lineage>
        <taxon>Bacteria</taxon>
        <taxon>Pseudomonadati</taxon>
        <taxon>Pseudomonadota</taxon>
        <taxon>Gammaproteobacteria</taxon>
        <taxon>Lysobacterales</taxon>
        <taxon>Rhodanobacteraceae</taxon>
        <taxon>Rhodanobacter</taxon>
    </lineage>
</organism>
<dbReference type="Gene3D" id="1.25.40.10">
    <property type="entry name" value="Tetratricopeptide repeat domain"/>
    <property type="match status" value="1"/>
</dbReference>
<reference evidence="2 3" key="1">
    <citation type="submission" date="2020-10" db="EMBL/GenBank/DDBJ databases">
        <title>Phylogeny of dyella-like bacteria.</title>
        <authorList>
            <person name="Fu J."/>
        </authorList>
    </citation>
    <scope>NUCLEOTIDE SEQUENCE [LARGE SCALE GENOMIC DNA]</scope>
    <source>
        <strain evidence="2 3">KACC 19113</strain>
    </source>
</reference>
<evidence type="ECO:0000313" key="3">
    <source>
        <dbReference type="Proteomes" id="UP001620339"/>
    </source>
</evidence>
<comment type="caution">
    <text evidence="2">The sequence shown here is derived from an EMBL/GenBank/DDBJ whole genome shotgun (WGS) entry which is preliminary data.</text>
</comment>
<evidence type="ECO:0000313" key="2">
    <source>
        <dbReference type="EMBL" id="MFK2878806.1"/>
    </source>
</evidence>
<keyword evidence="3" id="KW-1185">Reference proteome</keyword>
<protein>
    <submittedName>
        <fullName evidence="2">Sulfotransferase</fullName>
    </submittedName>
</protein>
<dbReference type="InterPro" id="IPR027417">
    <property type="entry name" value="P-loop_NTPase"/>
</dbReference>
<dbReference type="Gene3D" id="3.40.50.300">
    <property type="entry name" value="P-loop containing nucleotide triphosphate hydrolases"/>
    <property type="match status" value="1"/>
</dbReference>
<dbReference type="SUPFAM" id="SSF48452">
    <property type="entry name" value="TPR-like"/>
    <property type="match status" value="1"/>
</dbReference>
<dbReference type="InterPro" id="IPR011990">
    <property type="entry name" value="TPR-like_helical_dom_sf"/>
</dbReference>
<sequence>MPFTPLLPDKFQHRSGHPEEADDLRLASSQTSLEARLAQAPHDTTTLIELSEVLFRRGRLRASSHPLLAAASRLPRNAPLIVSLTQRLVANGEILAARACLDLLEEAPAPPADLLAAQAHLRFMIGDLAKALERIQLALHAGADSPGEHHMHALLLQFSGRIDEAEAVLERCLARWPQFGDAVTVLVNLRKQRPGANRLDRIDKQLRQIPHETTDTDRGFVRAEFEYARFKTLDDLGQNGEAWEALSRCNAIMRSLNPYDAAAEEAVTAALLNMPATPAPPGPARPPGPVPIFVVGMPRSGTTLLERILSSHSLVASAGEIIDFWRQLHWVADVAPAQSAGLLEIIRRSGNVDYRELGQRYLKQTQWRAQGRAYYIDKLPANIQMLSFIRRALPHAPILHMVRDPMDTCFSNYKALFGNISSYSYDLTALAHYHAQYMRQAQHWHSTMPGAMLDVGYEALVQGTEATVSRVLAHCGLAVEEGCFRPERNAAPVATPSSAQVRESIHVRGLGQWRRYAQQLEPLRLALEAPQAALAFPM</sequence>
<proteinExistence type="predicted"/>
<dbReference type="SUPFAM" id="SSF52540">
    <property type="entry name" value="P-loop containing nucleoside triphosphate hydrolases"/>
    <property type="match status" value="1"/>
</dbReference>
<name>A0ABW8JCH3_9GAMM</name>